<sequence>MKLLAVAFIFVLVAGLVSTADEEDKLQVPLVRVRRSHGCPFRTYQCDGHCLGRRRRGGYCGGFLYRTCICKS</sequence>
<dbReference type="Pfam" id="PF01097">
    <property type="entry name" value="Defensin_2"/>
    <property type="match status" value="1"/>
</dbReference>
<feature type="chain" id="PRO_5001521268" evidence="6">
    <location>
        <begin position="20"/>
        <end position="72"/>
    </location>
</feature>
<evidence type="ECO:0000256" key="6">
    <source>
        <dbReference type="SAM" id="SignalP"/>
    </source>
</evidence>
<dbReference type="SUPFAM" id="SSF57095">
    <property type="entry name" value="Scorpion toxin-like"/>
    <property type="match status" value="1"/>
</dbReference>
<comment type="subcellular location">
    <subcellularLocation>
        <location evidence="1">Secreted</location>
    </subcellularLocation>
</comment>
<keyword evidence="3" id="KW-0929">Antimicrobial</keyword>
<evidence type="ECO:0000256" key="3">
    <source>
        <dbReference type="ARBA" id="ARBA00022529"/>
    </source>
</evidence>
<dbReference type="PROSITE" id="PS51378">
    <property type="entry name" value="INVERT_DEFENSINS"/>
    <property type="match status" value="1"/>
</dbReference>
<dbReference type="AlphaFoldDB" id="A0A023FSM7"/>
<dbReference type="InterPro" id="IPR001542">
    <property type="entry name" value="Defensin_invertebrate/fungal"/>
</dbReference>
<keyword evidence="6" id="KW-0732">Signal</keyword>
<name>A0A023FSM7_AMBCJ</name>
<keyword evidence="2" id="KW-0964">Secreted</keyword>
<protein>
    <submittedName>
        <fullName evidence="8">Putative tick defensins 1</fullName>
    </submittedName>
</protein>
<dbReference type="InterPro" id="IPR036574">
    <property type="entry name" value="Scorpion_toxin-like_sf"/>
</dbReference>
<dbReference type="EMBL" id="GBBK01000817">
    <property type="protein sequence ID" value="JAC23665.1"/>
    <property type="molecule type" value="mRNA"/>
</dbReference>
<feature type="domain" description="Invertebrate defensins family profile" evidence="7">
    <location>
        <begin position="36"/>
        <end position="72"/>
    </location>
</feature>
<dbReference type="GO" id="GO:0005576">
    <property type="term" value="C:extracellular region"/>
    <property type="evidence" value="ECO:0007669"/>
    <property type="project" value="UniProtKB-SubCell"/>
</dbReference>
<keyword evidence="4" id="KW-0044">Antibiotic</keyword>
<evidence type="ECO:0000256" key="5">
    <source>
        <dbReference type="ARBA" id="ARBA00023157"/>
    </source>
</evidence>
<dbReference type="Gene3D" id="3.30.30.10">
    <property type="entry name" value="Knottin, scorpion toxin-like"/>
    <property type="match status" value="1"/>
</dbReference>
<proteinExistence type="evidence at transcript level"/>
<accession>A0A023FSM7</accession>
<keyword evidence="5" id="KW-1015">Disulfide bond</keyword>
<dbReference type="GO" id="GO:0042742">
    <property type="term" value="P:defense response to bacterium"/>
    <property type="evidence" value="ECO:0007669"/>
    <property type="project" value="UniProtKB-KW"/>
</dbReference>
<evidence type="ECO:0000259" key="7">
    <source>
        <dbReference type="PROSITE" id="PS51378"/>
    </source>
</evidence>
<reference evidence="8" key="1">
    <citation type="submission" date="2014-03" db="EMBL/GenBank/DDBJ databases">
        <title>The sialotranscriptome of Amblyomma triste, Amblyomma parvum and Amblyomma cajennense ticks, uncovered by 454-based RNA-seq.</title>
        <authorList>
            <person name="Garcia G.R."/>
            <person name="Gardinassi L.G."/>
            <person name="Ribeiro J.M."/>
            <person name="Anatriello E."/>
            <person name="Ferreira B.R."/>
            <person name="Moreira H.N."/>
            <person name="Mafra C."/>
            <person name="Olegario M.M."/>
            <person name="Szabo P.J."/>
            <person name="Miranda-Santos I.K."/>
            <person name="Maruyama S.R."/>
        </authorList>
    </citation>
    <scope>NUCLEOTIDE SEQUENCE</scope>
    <source>
        <strain evidence="8">Uberlandia</strain>
        <tissue evidence="8">Salivary glands</tissue>
    </source>
</reference>
<evidence type="ECO:0000256" key="1">
    <source>
        <dbReference type="ARBA" id="ARBA00004613"/>
    </source>
</evidence>
<evidence type="ECO:0000256" key="4">
    <source>
        <dbReference type="ARBA" id="ARBA00023022"/>
    </source>
</evidence>
<evidence type="ECO:0000313" key="8">
    <source>
        <dbReference type="EMBL" id="JAC23665.1"/>
    </source>
</evidence>
<evidence type="ECO:0000256" key="2">
    <source>
        <dbReference type="ARBA" id="ARBA00022525"/>
    </source>
</evidence>
<feature type="signal peptide" evidence="6">
    <location>
        <begin position="1"/>
        <end position="19"/>
    </location>
</feature>
<organism evidence="8">
    <name type="scientific">Amblyomma cajennense</name>
    <name type="common">Cayenne tick</name>
    <name type="synonym">Acarus cajennensis</name>
    <dbReference type="NCBI Taxonomy" id="34607"/>
    <lineage>
        <taxon>Eukaryota</taxon>
        <taxon>Metazoa</taxon>
        <taxon>Ecdysozoa</taxon>
        <taxon>Arthropoda</taxon>
        <taxon>Chelicerata</taxon>
        <taxon>Arachnida</taxon>
        <taxon>Acari</taxon>
        <taxon>Parasitiformes</taxon>
        <taxon>Ixodida</taxon>
        <taxon>Ixodoidea</taxon>
        <taxon>Ixodidae</taxon>
        <taxon>Amblyomminae</taxon>
        <taxon>Amblyomma</taxon>
    </lineage>
</organism>